<dbReference type="InterPro" id="IPR033116">
    <property type="entry name" value="TRYPSIN_SER"/>
</dbReference>
<evidence type="ECO:0000313" key="9">
    <source>
        <dbReference type="Proteomes" id="UP000198287"/>
    </source>
</evidence>
<evidence type="ECO:0000313" key="8">
    <source>
        <dbReference type="EMBL" id="OXA62549.1"/>
    </source>
</evidence>
<keyword evidence="9" id="KW-1185">Reference proteome</keyword>
<reference evidence="8 9" key="1">
    <citation type="submission" date="2015-12" db="EMBL/GenBank/DDBJ databases">
        <title>The genome of Folsomia candida.</title>
        <authorList>
            <person name="Faddeeva A."/>
            <person name="Derks M.F."/>
            <person name="Anvar Y."/>
            <person name="Smit S."/>
            <person name="Van Straalen N."/>
            <person name="Roelofs D."/>
        </authorList>
    </citation>
    <scope>NUCLEOTIDE SEQUENCE [LARGE SCALE GENOMIC DNA]</scope>
    <source>
        <strain evidence="8 9">VU population</strain>
        <tissue evidence="8">Whole body</tissue>
    </source>
</reference>
<dbReference type="InterPro" id="IPR043504">
    <property type="entry name" value="Peptidase_S1_PA_chymotrypsin"/>
</dbReference>
<evidence type="ECO:0000256" key="2">
    <source>
        <dbReference type="ARBA" id="ARBA00024195"/>
    </source>
</evidence>
<feature type="compositionally biased region" description="Low complexity" evidence="4">
    <location>
        <begin position="259"/>
        <end position="271"/>
    </location>
</feature>
<dbReference type="InterPro" id="IPR000859">
    <property type="entry name" value="CUB_dom"/>
</dbReference>
<dbReference type="InterPro" id="IPR035914">
    <property type="entry name" value="Sperma_CUB_dom_sf"/>
</dbReference>
<sequence>MLSEMLLLLLSRFVLIESLPTPNPTLNPDKFVQTVWNPIYPFNYEVPPLLAYVHAIGQLKNITFGNPYADLERVVRGSTAYWPVQYCGVHFVNKGEGYILSDRAFDYQPTNDLRCVWGFVGDNFCTPRIECPEFHSVPGASCRSNYVQITDGGASFIHHFCDDGARSPGKNESYIAKDGVLDVVFRYSNPLQRPKFTCWVSCDNYPVNYTVSGSNALGSQTPLTVKVHPPHQTGVVDTLPAPKISPKCNCGVGNNKRAGSTNDGGTSSTTSPLPSVNRTQRVVGGRVTLPNQYPWMVGLLSKEGKLPYCGAVLVSAEYIITAQHCVEDEDLEDIIVVLNEHDFYNETEGMGAAVRRGVVEVINYPYYMESTFSGDISLLRLSRPVQIAQPQFTPVCLPPPTSAWVDFSTSGRADPSTLADGGEKWVGSEVLAMGWGTTHGGPGASKSPKLLEVPLVVLPNQACNDYHSHDPPEPPQVMDNMLCAGYAEGGRDTCAGDSGGPLIGLNKSSGKYAAIGVTSWGFGCAIRLNPGVFSRVSAFMYWIRMHTVDGHFCE</sequence>
<dbReference type="OMA" id="WIRMHTV"/>
<dbReference type="PROSITE" id="PS01180">
    <property type="entry name" value="CUB"/>
    <property type="match status" value="1"/>
</dbReference>
<dbReference type="SUPFAM" id="SSF50494">
    <property type="entry name" value="Trypsin-like serine proteases"/>
    <property type="match status" value="1"/>
</dbReference>
<feature type="region of interest" description="Disordered" evidence="4">
    <location>
        <begin position="255"/>
        <end position="278"/>
    </location>
</feature>
<dbReference type="PANTHER" id="PTHR24252:SF7">
    <property type="entry name" value="HYALIN"/>
    <property type="match status" value="1"/>
</dbReference>
<dbReference type="AlphaFoldDB" id="A0A226EYD9"/>
<dbReference type="FunFam" id="2.40.10.10:FF:000002">
    <property type="entry name" value="Transmembrane protease serine"/>
    <property type="match status" value="1"/>
</dbReference>
<comment type="caution">
    <text evidence="3">Lacks conserved residue(s) required for the propagation of feature annotation.</text>
</comment>
<dbReference type="PROSITE" id="PS50240">
    <property type="entry name" value="TRYPSIN_DOM"/>
    <property type="match status" value="1"/>
</dbReference>
<dbReference type="InterPro" id="IPR009003">
    <property type="entry name" value="Peptidase_S1_PA"/>
</dbReference>
<protein>
    <submittedName>
        <fullName evidence="8">Plasminogen</fullName>
    </submittedName>
</protein>
<evidence type="ECO:0000256" key="4">
    <source>
        <dbReference type="SAM" id="MobiDB-lite"/>
    </source>
</evidence>
<accession>A0A226EYD9</accession>
<dbReference type="CDD" id="cd00190">
    <property type="entry name" value="Tryp_SPc"/>
    <property type="match status" value="1"/>
</dbReference>
<evidence type="ECO:0000259" key="7">
    <source>
        <dbReference type="PROSITE" id="PS50240"/>
    </source>
</evidence>
<feature type="domain" description="CUB" evidence="6">
    <location>
        <begin position="87"/>
        <end position="212"/>
    </location>
</feature>
<name>A0A226EYD9_FOLCA</name>
<dbReference type="InterPro" id="IPR001314">
    <property type="entry name" value="Peptidase_S1A"/>
</dbReference>
<dbReference type="FunFam" id="2.40.10.10:FF:000068">
    <property type="entry name" value="transmembrane protease serine 2"/>
    <property type="match status" value="1"/>
</dbReference>
<dbReference type="Proteomes" id="UP000198287">
    <property type="component" value="Unassembled WGS sequence"/>
</dbReference>
<dbReference type="PROSITE" id="PS00135">
    <property type="entry name" value="TRYPSIN_SER"/>
    <property type="match status" value="1"/>
</dbReference>
<feature type="chain" id="PRO_5012940357" evidence="5">
    <location>
        <begin position="19"/>
        <end position="554"/>
    </location>
</feature>
<comment type="caution">
    <text evidence="8">The sequence shown here is derived from an EMBL/GenBank/DDBJ whole genome shotgun (WGS) entry which is preliminary data.</text>
</comment>
<evidence type="ECO:0000256" key="1">
    <source>
        <dbReference type="ARBA" id="ARBA00023157"/>
    </source>
</evidence>
<comment type="similarity">
    <text evidence="2">Belongs to the peptidase S1 family. CLIP subfamily.</text>
</comment>
<organism evidence="8 9">
    <name type="scientific">Folsomia candida</name>
    <name type="common">Springtail</name>
    <dbReference type="NCBI Taxonomy" id="158441"/>
    <lineage>
        <taxon>Eukaryota</taxon>
        <taxon>Metazoa</taxon>
        <taxon>Ecdysozoa</taxon>
        <taxon>Arthropoda</taxon>
        <taxon>Hexapoda</taxon>
        <taxon>Collembola</taxon>
        <taxon>Entomobryomorpha</taxon>
        <taxon>Isotomoidea</taxon>
        <taxon>Isotomidae</taxon>
        <taxon>Proisotominae</taxon>
        <taxon>Folsomia</taxon>
    </lineage>
</organism>
<evidence type="ECO:0000256" key="3">
    <source>
        <dbReference type="PROSITE-ProRule" id="PRU00059"/>
    </source>
</evidence>
<evidence type="ECO:0000259" key="6">
    <source>
        <dbReference type="PROSITE" id="PS01180"/>
    </source>
</evidence>
<gene>
    <name evidence="8" type="ORF">Fcan01_03596</name>
</gene>
<feature type="domain" description="Peptidase S1" evidence="7">
    <location>
        <begin position="282"/>
        <end position="548"/>
    </location>
</feature>
<dbReference type="PRINTS" id="PR00722">
    <property type="entry name" value="CHYMOTRYPSIN"/>
</dbReference>
<dbReference type="EMBL" id="LNIX01000001">
    <property type="protein sequence ID" value="OXA62549.1"/>
    <property type="molecule type" value="Genomic_DNA"/>
</dbReference>
<dbReference type="Pfam" id="PF00089">
    <property type="entry name" value="Trypsin"/>
    <property type="match status" value="1"/>
</dbReference>
<dbReference type="GO" id="GO:0006508">
    <property type="term" value="P:proteolysis"/>
    <property type="evidence" value="ECO:0007669"/>
    <property type="project" value="InterPro"/>
</dbReference>
<dbReference type="PANTHER" id="PTHR24252">
    <property type="entry name" value="ACROSIN-RELATED"/>
    <property type="match status" value="1"/>
</dbReference>
<dbReference type="InterPro" id="IPR001254">
    <property type="entry name" value="Trypsin_dom"/>
</dbReference>
<dbReference type="Gene3D" id="2.40.10.10">
    <property type="entry name" value="Trypsin-like serine proteases"/>
    <property type="match status" value="2"/>
</dbReference>
<keyword evidence="5" id="KW-0732">Signal</keyword>
<proteinExistence type="inferred from homology"/>
<dbReference type="OrthoDB" id="8250300at2759"/>
<dbReference type="SUPFAM" id="SSF49854">
    <property type="entry name" value="Spermadhesin, CUB domain"/>
    <property type="match status" value="1"/>
</dbReference>
<feature type="signal peptide" evidence="5">
    <location>
        <begin position="1"/>
        <end position="18"/>
    </location>
</feature>
<dbReference type="Gene3D" id="2.60.120.290">
    <property type="entry name" value="Spermadhesin, CUB domain"/>
    <property type="match status" value="1"/>
</dbReference>
<dbReference type="STRING" id="158441.A0A226EYD9"/>
<dbReference type="SMART" id="SM00020">
    <property type="entry name" value="Tryp_SPc"/>
    <property type="match status" value="1"/>
</dbReference>
<evidence type="ECO:0000256" key="5">
    <source>
        <dbReference type="SAM" id="SignalP"/>
    </source>
</evidence>
<dbReference type="GO" id="GO:0004252">
    <property type="term" value="F:serine-type endopeptidase activity"/>
    <property type="evidence" value="ECO:0007669"/>
    <property type="project" value="InterPro"/>
</dbReference>
<keyword evidence="1" id="KW-1015">Disulfide bond</keyword>